<accession>X6M3D4</accession>
<dbReference type="EMBL" id="ASPP01026074">
    <property type="protein sequence ID" value="ETO07535.1"/>
    <property type="molecule type" value="Genomic_DNA"/>
</dbReference>
<organism evidence="2 3">
    <name type="scientific">Reticulomyxa filosa</name>
    <dbReference type="NCBI Taxonomy" id="46433"/>
    <lineage>
        <taxon>Eukaryota</taxon>
        <taxon>Sar</taxon>
        <taxon>Rhizaria</taxon>
        <taxon>Retaria</taxon>
        <taxon>Foraminifera</taxon>
        <taxon>Monothalamids</taxon>
        <taxon>Reticulomyxidae</taxon>
        <taxon>Reticulomyxa</taxon>
    </lineage>
</organism>
<gene>
    <name evidence="2" type="ORF">RFI_29857</name>
</gene>
<evidence type="ECO:0000313" key="2">
    <source>
        <dbReference type="EMBL" id="ETO07535.1"/>
    </source>
</evidence>
<protein>
    <submittedName>
        <fullName evidence="2">Uncharacterized protein</fullName>
    </submittedName>
</protein>
<sequence length="376" mass="42743">MKALLVLMVLHVSNVFVVLSNASERNTSNCSWTNRKKHFTQHSNMNILSISRDMLLNHLWKLETWKCEQSLQLYNNMSSASSLQISNNELMQPTNDSIRICQSTLVVDPKQSKKNWHSKASTISVFISTLTIRQTSYKRTFTAATSRYITVTKRLNGKKNEMILKKNSVLKNGKMESMISTQLSKRRCSGQERASIVDVVNDQLFRVQHWCKREFNRQHYLQPQQIYFFQSRCTMHASIKYKLAQGPIRPKHVAHNFAAILSIVQCCNCYFEVSLIKGQRILGIIVQPAAIAGTNCDGKHVVIISWHKHVFDVIDALLAQMRKVGDNAADEQVGRGAYPLVQIALYCQSLDLIMHLAINTIFGQTGQIAILCSSTH</sequence>
<reference evidence="2 3" key="1">
    <citation type="journal article" date="2013" name="Curr. Biol.">
        <title>The Genome of the Foraminiferan Reticulomyxa filosa.</title>
        <authorList>
            <person name="Glockner G."/>
            <person name="Hulsmann N."/>
            <person name="Schleicher M."/>
            <person name="Noegel A.A."/>
            <person name="Eichinger L."/>
            <person name="Gallinger C."/>
            <person name="Pawlowski J."/>
            <person name="Sierra R."/>
            <person name="Euteneuer U."/>
            <person name="Pillet L."/>
            <person name="Moustafa A."/>
            <person name="Platzer M."/>
            <person name="Groth M."/>
            <person name="Szafranski K."/>
            <person name="Schliwa M."/>
        </authorList>
    </citation>
    <scope>NUCLEOTIDE SEQUENCE [LARGE SCALE GENOMIC DNA]</scope>
</reference>
<name>X6M3D4_RETFI</name>
<keyword evidence="3" id="KW-1185">Reference proteome</keyword>
<dbReference type="AlphaFoldDB" id="X6M3D4"/>
<dbReference type="Proteomes" id="UP000023152">
    <property type="component" value="Unassembled WGS sequence"/>
</dbReference>
<feature type="chain" id="PRO_5004975561" evidence="1">
    <location>
        <begin position="23"/>
        <end position="376"/>
    </location>
</feature>
<comment type="caution">
    <text evidence="2">The sequence shown here is derived from an EMBL/GenBank/DDBJ whole genome shotgun (WGS) entry which is preliminary data.</text>
</comment>
<keyword evidence="1" id="KW-0732">Signal</keyword>
<evidence type="ECO:0000313" key="3">
    <source>
        <dbReference type="Proteomes" id="UP000023152"/>
    </source>
</evidence>
<feature type="signal peptide" evidence="1">
    <location>
        <begin position="1"/>
        <end position="22"/>
    </location>
</feature>
<evidence type="ECO:0000256" key="1">
    <source>
        <dbReference type="SAM" id="SignalP"/>
    </source>
</evidence>
<proteinExistence type="predicted"/>